<dbReference type="Proteomes" id="UP000248790">
    <property type="component" value="Unassembled WGS sequence"/>
</dbReference>
<dbReference type="RefSeq" id="WP_111630111.1">
    <property type="nucleotide sequence ID" value="NZ_QLMC01000005.1"/>
</dbReference>
<sequence length="282" mass="32384">MKKVKIDGVSQLIPERWEECTEEQIQQLLPLQLVVLNEQEPQSRGRLKNAALRVLFPMVKKFEKDLLPEQLWALGQLTRWIWEKRLTHKPFESFEFEGVDYLLPDDNFSNTTAIEIAMANIHYLAYTRPENPNPRAVLQLVTTLCRPVRKDLKSFRKSADWNGDAREEYNTILADERAGRMTTLGLGVVMGVLQYFEAMNSRFVSMYREVYEPDPDAADLPPLYAGGEGLVTTLMEIAKTGTFGDFDKVCKQNGHTVWLFLKDTNLKIARAKVLAEQAEENE</sequence>
<keyword evidence="2" id="KW-1185">Reference proteome</keyword>
<accession>A0A327WT64</accession>
<evidence type="ECO:0000313" key="1">
    <source>
        <dbReference type="EMBL" id="RAJ94201.1"/>
    </source>
</evidence>
<proteinExistence type="predicted"/>
<dbReference type="OrthoDB" id="879730at2"/>
<protein>
    <submittedName>
        <fullName evidence="1">Uncharacterized protein</fullName>
    </submittedName>
</protein>
<gene>
    <name evidence="1" type="ORF">LX87_04086</name>
</gene>
<comment type="caution">
    <text evidence="1">The sequence shown here is derived from an EMBL/GenBank/DDBJ whole genome shotgun (WGS) entry which is preliminary data.</text>
</comment>
<evidence type="ECO:0000313" key="2">
    <source>
        <dbReference type="Proteomes" id="UP000248790"/>
    </source>
</evidence>
<name>A0A327WT64_LARAB</name>
<reference evidence="1 2" key="1">
    <citation type="submission" date="2018-06" db="EMBL/GenBank/DDBJ databases">
        <title>Genomic Encyclopedia of Archaeal and Bacterial Type Strains, Phase II (KMG-II): from individual species to whole genera.</title>
        <authorList>
            <person name="Goeker M."/>
        </authorList>
    </citation>
    <scope>NUCLEOTIDE SEQUENCE [LARGE SCALE GENOMIC DNA]</scope>
    <source>
        <strain evidence="1 2">DSM 21851</strain>
    </source>
</reference>
<dbReference type="EMBL" id="QLMC01000005">
    <property type="protein sequence ID" value="RAJ94201.1"/>
    <property type="molecule type" value="Genomic_DNA"/>
</dbReference>
<organism evidence="1 2">
    <name type="scientific">Larkinella arboricola</name>
    <dbReference type="NCBI Taxonomy" id="643671"/>
    <lineage>
        <taxon>Bacteria</taxon>
        <taxon>Pseudomonadati</taxon>
        <taxon>Bacteroidota</taxon>
        <taxon>Cytophagia</taxon>
        <taxon>Cytophagales</taxon>
        <taxon>Spirosomataceae</taxon>
        <taxon>Larkinella</taxon>
    </lineage>
</organism>
<dbReference type="AlphaFoldDB" id="A0A327WT64"/>